<keyword evidence="3" id="KW-1185">Reference proteome</keyword>
<proteinExistence type="predicted"/>
<sequence length="136" mass="15300">MALTGSSGHIVAIVFSERLGGWWTVDGGRCKAGRLRTALTAQRGEGRCLDPAVGLPVSSPAVRLDFCRSELLTTTFKFDRDARKSDSMLDTSDEEAEEEGKLEDELRRDAIPVSRRNSVWQEEEERANSRWRTEKK</sequence>
<evidence type="ECO:0000313" key="2">
    <source>
        <dbReference type="EMBL" id="AWP17904.1"/>
    </source>
</evidence>
<dbReference type="AlphaFoldDB" id="A0A2U9CMP2"/>
<name>A0A2U9CMP2_SCOMX</name>
<evidence type="ECO:0000313" key="3">
    <source>
        <dbReference type="Proteomes" id="UP000246464"/>
    </source>
</evidence>
<feature type="compositionally biased region" description="Acidic residues" evidence="1">
    <location>
        <begin position="91"/>
        <end position="102"/>
    </location>
</feature>
<reference evidence="2 3" key="1">
    <citation type="submission" date="2017-12" db="EMBL/GenBank/DDBJ databases">
        <title>Integrating genomic resources of turbot (Scophthalmus maximus) in depth evaluation of genetic and physical mapping variation across individuals.</title>
        <authorList>
            <person name="Martinez P."/>
        </authorList>
    </citation>
    <scope>NUCLEOTIDE SEQUENCE [LARGE SCALE GENOMIC DNA]</scope>
</reference>
<accession>A0A2U9CMP2</accession>
<organism evidence="2 3">
    <name type="scientific">Scophthalmus maximus</name>
    <name type="common">Turbot</name>
    <name type="synonym">Psetta maxima</name>
    <dbReference type="NCBI Taxonomy" id="52904"/>
    <lineage>
        <taxon>Eukaryota</taxon>
        <taxon>Metazoa</taxon>
        <taxon>Chordata</taxon>
        <taxon>Craniata</taxon>
        <taxon>Vertebrata</taxon>
        <taxon>Euteleostomi</taxon>
        <taxon>Actinopterygii</taxon>
        <taxon>Neopterygii</taxon>
        <taxon>Teleostei</taxon>
        <taxon>Neoteleostei</taxon>
        <taxon>Acanthomorphata</taxon>
        <taxon>Carangaria</taxon>
        <taxon>Pleuronectiformes</taxon>
        <taxon>Pleuronectoidei</taxon>
        <taxon>Scophthalmidae</taxon>
        <taxon>Scophthalmus</taxon>
    </lineage>
</organism>
<dbReference type="EMBL" id="CP026260">
    <property type="protein sequence ID" value="AWP17904.1"/>
    <property type="molecule type" value="Genomic_DNA"/>
</dbReference>
<feature type="region of interest" description="Disordered" evidence="1">
    <location>
        <begin position="82"/>
        <end position="136"/>
    </location>
</feature>
<feature type="compositionally biased region" description="Basic and acidic residues" evidence="1">
    <location>
        <begin position="126"/>
        <end position="136"/>
    </location>
</feature>
<dbReference type="Proteomes" id="UP000246464">
    <property type="component" value="Chromosome 18"/>
</dbReference>
<protein>
    <submittedName>
        <fullName evidence="2">Uncharacterized protein</fullName>
    </submittedName>
</protein>
<evidence type="ECO:0000256" key="1">
    <source>
        <dbReference type="SAM" id="MobiDB-lite"/>
    </source>
</evidence>
<gene>
    <name evidence="2" type="ORF">SMAX5B_017465</name>
</gene>